<keyword evidence="6" id="KW-1185">Reference proteome</keyword>
<dbReference type="PRINTS" id="PR01490">
    <property type="entry name" value="RTXTOXIND"/>
</dbReference>
<dbReference type="GO" id="GO:0055085">
    <property type="term" value="P:transmembrane transport"/>
    <property type="evidence" value="ECO:0007669"/>
    <property type="project" value="InterPro"/>
</dbReference>
<evidence type="ECO:0000256" key="1">
    <source>
        <dbReference type="ARBA" id="ARBA00004196"/>
    </source>
</evidence>
<keyword evidence="3" id="KW-0812">Transmembrane</keyword>
<dbReference type="Gene3D" id="2.40.50.100">
    <property type="match status" value="1"/>
</dbReference>
<keyword evidence="2" id="KW-0175">Coiled coil</keyword>
<name>A0AAE7E3Q1_9BACT</name>
<proteinExistence type="predicted"/>
<evidence type="ECO:0000256" key="2">
    <source>
        <dbReference type="SAM" id="Coils"/>
    </source>
</evidence>
<dbReference type="KEGG" id="avp:AVENP_1937"/>
<keyword evidence="3" id="KW-1133">Transmembrane helix</keyword>
<dbReference type="Gene3D" id="2.40.30.170">
    <property type="match status" value="1"/>
</dbReference>
<organism evidence="5 6">
    <name type="scientific">Arcobacter venerupis</name>
    <dbReference type="NCBI Taxonomy" id="1054033"/>
    <lineage>
        <taxon>Bacteria</taxon>
        <taxon>Pseudomonadati</taxon>
        <taxon>Campylobacterota</taxon>
        <taxon>Epsilonproteobacteria</taxon>
        <taxon>Campylobacterales</taxon>
        <taxon>Arcobacteraceae</taxon>
        <taxon>Arcobacter</taxon>
    </lineage>
</organism>
<dbReference type="PANTHER" id="PTHR30386">
    <property type="entry name" value="MEMBRANE FUSION SUBUNIT OF EMRAB-TOLC MULTIDRUG EFFLUX PUMP"/>
    <property type="match status" value="1"/>
</dbReference>
<dbReference type="EMBL" id="CP053840">
    <property type="protein sequence ID" value="QKF67478.1"/>
    <property type="molecule type" value="Genomic_DNA"/>
</dbReference>
<evidence type="ECO:0000313" key="6">
    <source>
        <dbReference type="Proteomes" id="UP000503482"/>
    </source>
</evidence>
<accession>A0AAE7E3Q1</accession>
<evidence type="ECO:0000259" key="4">
    <source>
        <dbReference type="Pfam" id="PF25885"/>
    </source>
</evidence>
<comment type="subcellular location">
    <subcellularLocation>
        <location evidence="1">Cell envelope</location>
    </subcellularLocation>
</comment>
<evidence type="ECO:0000256" key="3">
    <source>
        <dbReference type="SAM" id="Phobius"/>
    </source>
</evidence>
<protein>
    <submittedName>
        <fullName evidence="5">Multidrug resistance efflux protein, EmrA family</fullName>
    </submittedName>
</protein>
<dbReference type="Proteomes" id="UP000503482">
    <property type="component" value="Chromosome"/>
</dbReference>
<dbReference type="AlphaFoldDB" id="A0AAE7E3Q1"/>
<dbReference type="Pfam" id="PF25885">
    <property type="entry name" value="HH_EMRA"/>
    <property type="match status" value="1"/>
</dbReference>
<dbReference type="PANTHER" id="PTHR30386:SF19">
    <property type="entry name" value="MULTIDRUG EXPORT PROTEIN EMRA-RELATED"/>
    <property type="match status" value="1"/>
</dbReference>
<dbReference type="InterPro" id="IPR050739">
    <property type="entry name" value="MFP"/>
</dbReference>
<evidence type="ECO:0000313" key="5">
    <source>
        <dbReference type="EMBL" id="QKF67478.1"/>
    </source>
</evidence>
<dbReference type="GO" id="GO:0030313">
    <property type="term" value="C:cell envelope"/>
    <property type="evidence" value="ECO:0007669"/>
    <property type="project" value="UniProtKB-SubCell"/>
</dbReference>
<feature type="transmembrane region" description="Helical" evidence="3">
    <location>
        <begin position="20"/>
        <end position="40"/>
    </location>
</feature>
<sequence>MMEKNNKANETNKSKRKKVLFIFFALIIIVGASFSAYWYLYASHFVSTDNAYTDVEIAQVTPSIGGTISEVLVKDTQVVKKGDILVKIDQTDTSLALEEAKANLSLAIRRVKGYVANNNGLNALIVAREADEVKMNAKLSSVKADFEKAKIDLKRREALISAGAISAEELTQAKNAYENAKASLESTIAEVNQSKANINSAIGSRNENATKIDDVSVEENPEVLLAQAKLDKAMVDFNRTIIKAPIDGIIAKRQVELGQRVQEGTPLLSIVPTHNIYVNANFKEGQLKNVKIGQQAEVHADIYGDSVTYHGVVKGFSGGTGAAFSLIPAQNATGNWIKVVQRVPVRIELLPEELKTHPLKVGLSMDVEIDTFTQK</sequence>
<keyword evidence="3" id="KW-0472">Membrane</keyword>
<dbReference type="InterPro" id="IPR058633">
    <property type="entry name" value="EmrA/FarA_HH"/>
</dbReference>
<dbReference type="Gene3D" id="1.10.287.470">
    <property type="entry name" value="Helix hairpin bin"/>
    <property type="match status" value="1"/>
</dbReference>
<dbReference type="SUPFAM" id="SSF111369">
    <property type="entry name" value="HlyD-like secretion proteins"/>
    <property type="match status" value="3"/>
</dbReference>
<feature type="domain" description="Multidrug export protein EmrA/FarA alpha-helical hairpin" evidence="4">
    <location>
        <begin position="91"/>
        <end position="240"/>
    </location>
</feature>
<reference evidence="5 6" key="1">
    <citation type="submission" date="2020-05" db="EMBL/GenBank/DDBJ databases">
        <title>Complete genome sequencing of Campylobacter and Arcobacter type strains.</title>
        <authorList>
            <person name="Miller W.G."/>
            <person name="Yee E."/>
        </authorList>
    </citation>
    <scope>NUCLEOTIDE SEQUENCE [LARGE SCALE GENOMIC DNA]</scope>
    <source>
        <strain evidence="5 6">LMG 26156</strain>
    </source>
</reference>
<gene>
    <name evidence="5" type="ORF">AVENP_1937</name>
</gene>
<feature type="coiled-coil region" evidence="2">
    <location>
        <begin position="167"/>
        <end position="197"/>
    </location>
</feature>